<evidence type="ECO:0000313" key="3">
    <source>
        <dbReference type="Proteomes" id="UP001225788"/>
    </source>
</evidence>
<dbReference type="PANTHER" id="PTHR10458:SF22">
    <property type="entry name" value="PEPTIDE DEFORMYLASE"/>
    <property type="match status" value="1"/>
</dbReference>
<dbReference type="EMBL" id="CP132315">
    <property type="protein sequence ID" value="WLS06414.1"/>
    <property type="molecule type" value="Genomic_DNA"/>
</dbReference>
<dbReference type="PRINTS" id="PR01576">
    <property type="entry name" value="PDEFORMYLASE"/>
</dbReference>
<evidence type="ECO:0000256" key="1">
    <source>
        <dbReference type="ARBA" id="ARBA00010759"/>
    </source>
</evidence>
<organism evidence="2 3">
    <name type="scientific">Shinella oryzae</name>
    <dbReference type="NCBI Taxonomy" id="2871820"/>
    <lineage>
        <taxon>Bacteria</taxon>
        <taxon>Pseudomonadati</taxon>
        <taxon>Pseudomonadota</taxon>
        <taxon>Alphaproteobacteria</taxon>
        <taxon>Hyphomicrobiales</taxon>
        <taxon>Rhizobiaceae</taxon>
        <taxon>Shinella</taxon>
    </lineage>
</organism>
<sequence length="125" mass="14072">MAARQIGSSYRMIAFNGSMGTFLAINPIITWRSEEMFPLWDDCFSLPSASAAVMRHREISFEYIDQTGQPIRFHRLSDDQAQLVQHQVDHLDGILMVDRLVSPGAIIAREMMGRAVHPSLRQAAA</sequence>
<protein>
    <submittedName>
        <fullName evidence="2">Peptide deformylase</fullName>
    </submittedName>
</protein>
<keyword evidence="2" id="KW-0614">Plasmid</keyword>
<dbReference type="Gene3D" id="3.90.45.10">
    <property type="entry name" value="Peptide deformylase"/>
    <property type="match status" value="1"/>
</dbReference>
<dbReference type="SUPFAM" id="SSF56420">
    <property type="entry name" value="Peptide deformylase"/>
    <property type="match status" value="1"/>
</dbReference>
<dbReference type="InterPro" id="IPR023635">
    <property type="entry name" value="Peptide_deformylase"/>
</dbReference>
<dbReference type="InterPro" id="IPR036821">
    <property type="entry name" value="Peptide_deformylase_sf"/>
</dbReference>
<dbReference type="Proteomes" id="UP001225788">
    <property type="component" value="Plasmid unnamed1"/>
</dbReference>
<dbReference type="Pfam" id="PF01327">
    <property type="entry name" value="Pep_deformylase"/>
    <property type="match status" value="1"/>
</dbReference>
<comment type="similarity">
    <text evidence="1">Belongs to the polypeptide deformylase family.</text>
</comment>
<reference evidence="2 3" key="1">
    <citation type="submission" date="2023-08" db="EMBL/GenBank/DDBJ databases">
        <title>Pathogen: clinical or host-associated sample.</title>
        <authorList>
            <person name="Hergert J."/>
            <person name="Casey R."/>
            <person name="Wagner J."/>
            <person name="Young E.L."/>
            <person name="Oakeson K.F."/>
        </authorList>
    </citation>
    <scope>NUCLEOTIDE SEQUENCE [LARGE SCALE GENOMIC DNA]</scope>
    <source>
        <strain evidence="2 3">UPHL-collab-2</strain>
        <plasmid evidence="2 3">unnamed1</plasmid>
    </source>
</reference>
<geneLocation type="plasmid" evidence="2 3">
    <name>unnamed1</name>
</geneLocation>
<dbReference type="PANTHER" id="PTHR10458">
    <property type="entry name" value="PEPTIDE DEFORMYLASE"/>
    <property type="match status" value="1"/>
</dbReference>
<proteinExistence type="inferred from homology"/>
<name>A0ABY9KE32_9HYPH</name>
<gene>
    <name evidence="2" type="ORF">Q9315_21650</name>
</gene>
<accession>A0ABY9KE32</accession>
<keyword evidence="3" id="KW-1185">Reference proteome</keyword>
<dbReference type="RefSeq" id="WP_306162726.1">
    <property type="nucleotide sequence ID" value="NZ_CP132315.1"/>
</dbReference>
<evidence type="ECO:0000313" key="2">
    <source>
        <dbReference type="EMBL" id="WLS06414.1"/>
    </source>
</evidence>